<dbReference type="SMART" id="SM00421">
    <property type="entry name" value="HTH_LUXR"/>
    <property type="match status" value="1"/>
</dbReference>
<feature type="non-terminal residue" evidence="6">
    <location>
        <position position="1"/>
    </location>
</feature>
<proteinExistence type="predicted"/>
<dbReference type="RefSeq" id="WP_318599206.1">
    <property type="nucleotide sequence ID" value="NZ_JAWSTH010000065.1"/>
</dbReference>
<keyword evidence="1" id="KW-0805">Transcription regulation</keyword>
<dbReference type="CDD" id="cd06170">
    <property type="entry name" value="LuxR_C_like"/>
    <property type="match status" value="1"/>
</dbReference>
<dbReference type="PRINTS" id="PR00038">
    <property type="entry name" value="HTHLUXR"/>
</dbReference>
<accession>A0ABU4HUA3</accession>
<feature type="region of interest" description="Disordered" evidence="4">
    <location>
        <begin position="12"/>
        <end position="31"/>
    </location>
</feature>
<evidence type="ECO:0000313" key="6">
    <source>
        <dbReference type="EMBL" id="MDW5596769.1"/>
    </source>
</evidence>
<evidence type="ECO:0000256" key="4">
    <source>
        <dbReference type="SAM" id="MobiDB-lite"/>
    </source>
</evidence>
<protein>
    <submittedName>
        <fullName evidence="6">Helix-turn-helix transcriptional regulator</fullName>
    </submittedName>
</protein>
<keyword evidence="7" id="KW-1185">Reference proteome</keyword>
<dbReference type="EMBL" id="JAWSTH010000065">
    <property type="protein sequence ID" value="MDW5596769.1"/>
    <property type="molecule type" value="Genomic_DNA"/>
</dbReference>
<dbReference type="InterPro" id="IPR036388">
    <property type="entry name" value="WH-like_DNA-bd_sf"/>
</dbReference>
<keyword evidence="3" id="KW-0804">Transcription</keyword>
<dbReference type="PANTHER" id="PTHR44688">
    <property type="entry name" value="DNA-BINDING TRANSCRIPTIONAL ACTIVATOR DEVR_DOSR"/>
    <property type="match status" value="1"/>
</dbReference>
<dbReference type="SUPFAM" id="SSF46894">
    <property type="entry name" value="C-terminal effector domain of the bipartite response regulators"/>
    <property type="match status" value="1"/>
</dbReference>
<gene>
    <name evidence="6" type="ORF">R7226_20655</name>
</gene>
<dbReference type="PROSITE" id="PS50043">
    <property type="entry name" value="HTH_LUXR_2"/>
    <property type="match status" value="1"/>
</dbReference>
<dbReference type="Pfam" id="PF00196">
    <property type="entry name" value="GerE"/>
    <property type="match status" value="1"/>
</dbReference>
<sequence length="92" mass="10183">LRDAARRELRRLGARVEPRGPASGADDGLAALTPREREISELVTDRHTNAAIAAKLFLSEKTIETHLRSVFRKLGVSSRVDVARQVEAARRP</sequence>
<evidence type="ECO:0000256" key="2">
    <source>
        <dbReference type="ARBA" id="ARBA00023125"/>
    </source>
</evidence>
<keyword evidence="2" id="KW-0238">DNA-binding</keyword>
<evidence type="ECO:0000313" key="7">
    <source>
        <dbReference type="Proteomes" id="UP001284601"/>
    </source>
</evidence>
<dbReference type="InterPro" id="IPR016032">
    <property type="entry name" value="Sig_transdc_resp-reg_C-effctor"/>
</dbReference>
<organism evidence="6 7">
    <name type="scientific">Conexibacter stalactiti</name>
    <dbReference type="NCBI Taxonomy" id="1940611"/>
    <lineage>
        <taxon>Bacteria</taxon>
        <taxon>Bacillati</taxon>
        <taxon>Actinomycetota</taxon>
        <taxon>Thermoleophilia</taxon>
        <taxon>Solirubrobacterales</taxon>
        <taxon>Conexibacteraceae</taxon>
        <taxon>Conexibacter</taxon>
    </lineage>
</organism>
<evidence type="ECO:0000259" key="5">
    <source>
        <dbReference type="PROSITE" id="PS50043"/>
    </source>
</evidence>
<dbReference type="Gene3D" id="1.10.10.10">
    <property type="entry name" value="Winged helix-like DNA-binding domain superfamily/Winged helix DNA-binding domain"/>
    <property type="match status" value="1"/>
</dbReference>
<dbReference type="InterPro" id="IPR000792">
    <property type="entry name" value="Tscrpt_reg_LuxR_C"/>
</dbReference>
<dbReference type="Proteomes" id="UP001284601">
    <property type="component" value="Unassembled WGS sequence"/>
</dbReference>
<name>A0ABU4HUA3_9ACTN</name>
<dbReference type="PANTHER" id="PTHR44688:SF16">
    <property type="entry name" value="DNA-BINDING TRANSCRIPTIONAL ACTIVATOR DEVR_DOSR"/>
    <property type="match status" value="1"/>
</dbReference>
<evidence type="ECO:0000256" key="3">
    <source>
        <dbReference type="ARBA" id="ARBA00023163"/>
    </source>
</evidence>
<reference evidence="7" key="1">
    <citation type="submission" date="2023-07" db="EMBL/GenBank/DDBJ databases">
        <title>Conexibacter stalactiti sp. nov., isolated from stalactites in a lava cave and emended description of the genus Conexibacter.</title>
        <authorList>
            <person name="Lee S.D."/>
        </authorList>
    </citation>
    <scope>NUCLEOTIDE SEQUENCE [LARGE SCALE GENOMIC DNA]</scope>
    <source>
        <strain evidence="7">KCTC 39840</strain>
    </source>
</reference>
<comment type="caution">
    <text evidence="6">The sequence shown here is derived from an EMBL/GenBank/DDBJ whole genome shotgun (WGS) entry which is preliminary data.</text>
</comment>
<evidence type="ECO:0000256" key="1">
    <source>
        <dbReference type="ARBA" id="ARBA00023015"/>
    </source>
</evidence>
<feature type="domain" description="HTH luxR-type" evidence="5">
    <location>
        <begin position="25"/>
        <end position="90"/>
    </location>
</feature>